<name>F4RL72_MELLP</name>
<evidence type="ECO:0000313" key="2">
    <source>
        <dbReference type="Proteomes" id="UP000001072"/>
    </source>
</evidence>
<dbReference type="VEuPathDB" id="FungiDB:MELLADRAFT_71859"/>
<dbReference type="InParanoid" id="F4RL72"/>
<dbReference type="GeneID" id="18931950"/>
<accession>F4RL72</accession>
<dbReference type="EMBL" id="GL883106">
    <property type="protein sequence ID" value="EGG06856.1"/>
    <property type="molecule type" value="Genomic_DNA"/>
</dbReference>
<evidence type="ECO:0000313" key="1">
    <source>
        <dbReference type="EMBL" id="EGG06856.1"/>
    </source>
</evidence>
<sequence>MFDPMISPDPFPLSIPNHLEGLDDQIGQVASLDDKVLFFSSEPIEELMINSIDHDLNTCWKIKLDHRIGIQYKFIGLNFIAPIFSLNSFQLIFNSSNPSSFQSKLNSSLEFLSSNSTKWERMDTDLGVGKIGFKVIENAYQDVKKIKLSFRFHDDDDESSEIDERWIEICGWMINEDWIL</sequence>
<dbReference type="AlphaFoldDB" id="F4RL72"/>
<protein>
    <submittedName>
        <fullName evidence="1">Uncharacterized protein</fullName>
    </submittedName>
</protein>
<proteinExistence type="predicted"/>
<organism evidence="2">
    <name type="scientific">Melampsora larici-populina (strain 98AG31 / pathotype 3-4-7)</name>
    <name type="common">Poplar leaf rust fungus</name>
    <dbReference type="NCBI Taxonomy" id="747676"/>
    <lineage>
        <taxon>Eukaryota</taxon>
        <taxon>Fungi</taxon>
        <taxon>Dikarya</taxon>
        <taxon>Basidiomycota</taxon>
        <taxon>Pucciniomycotina</taxon>
        <taxon>Pucciniomycetes</taxon>
        <taxon>Pucciniales</taxon>
        <taxon>Melampsoraceae</taxon>
        <taxon>Melampsora</taxon>
    </lineage>
</organism>
<dbReference type="KEGG" id="mlr:MELLADRAFT_71859"/>
<dbReference type="OrthoDB" id="1684102at2759"/>
<dbReference type="RefSeq" id="XP_007409816.1">
    <property type="nucleotide sequence ID" value="XM_007409754.1"/>
</dbReference>
<reference evidence="2" key="1">
    <citation type="journal article" date="2011" name="Proc. Natl. Acad. Sci. U.S.A.">
        <title>Obligate biotrophy features unraveled by the genomic analysis of rust fungi.</title>
        <authorList>
            <person name="Duplessis S."/>
            <person name="Cuomo C.A."/>
            <person name="Lin Y.-C."/>
            <person name="Aerts A."/>
            <person name="Tisserant E."/>
            <person name="Veneault-Fourrey C."/>
            <person name="Joly D.L."/>
            <person name="Hacquard S."/>
            <person name="Amselem J."/>
            <person name="Cantarel B.L."/>
            <person name="Chiu R."/>
            <person name="Coutinho P.M."/>
            <person name="Feau N."/>
            <person name="Field M."/>
            <person name="Frey P."/>
            <person name="Gelhaye E."/>
            <person name="Goldberg J."/>
            <person name="Grabherr M.G."/>
            <person name="Kodira C.D."/>
            <person name="Kohler A."/>
            <person name="Kuees U."/>
            <person name="Lindquist E.A."/>
            <person name="Lucas S.M."/>
            <person name="Mago R."/>
            <person name="Mauceli E."/>
            <person name="Morin E."/>
            <person name="Murat C."/>
            <person name="Pangilinan J.L."/>
            <person name="Park R."/>
            <person name="Pearson M."/>
            <person name="Quesneville H."/>
            <person name="Rouhier N."/>
            <person name="Sakthikumar S."/>
            <person name="Salamov A.A."/>
            <person name="Schmutz J."/>
            <person name="Selles B."/>
            <person name="Shapiro H."/>
            <person name="Tanguay P."/>
            <person name="Tuskan G.A."/>
            <person name="Henrissat B."/>
            <person name="Van de Peer Y."/>
            <person name="Rouze P."/>
            <person name="Ellis J.G."/>
            <person name="Dodds P.N."/>
            <person name="Schein J.E."/>
            <person name="Zhong S."/>
            <person name="Hamelin R.C."/>
            <person name="Grigoriev I.V."/>
            <person name="Szabo L.J."/>
            <person name="Martin F."/>
        </authorList>
    </citation>
    <scope>NUCLEOTIDE SEQUENCE [LARGE SCALE GENOMIC DNA]</scope>
    <source>
        <strain evidence="2">98AG31 / pathotype 3-4-7</strain>
    </source>
</reference>
<gene>
    <name evidence="1" type="ORF">MELLADRAFT_71859</name>
</gene>
<dbReference type="HOGENOM" id="CLU_1496546_0_0_1"/>
<keyword evidence="2" id="KW-1185">Reference proteome</keyword>
<dbReference type="Proteomes" id="UP000001072">
    <property type="component" value="Unassembled WGS sequence"/>
</dbReference>